<gene>
    <name evidence="2" type="ORF">EUX98_g9756</name>
</gene>
<evidence type="ECO:0000259" key="1">
    <source>
        <dbReference type="PROSITE" id="PS51186"/>
    </source>
</evidence>
<dbReference type="PROSITE" id="PS51186">
    <property type="entry name" value="GNAT"/>
    <property type="match status" value="1"/>
</dbReference>
<organism evidence="2 3">
    <name type="scientific">Antrodiella citrinella</name>
    <dbReference type="NCBI Taxonomy" id="2447956"/>
    <lineage>
        <taxon>Eukaryota</taxon>
        <taxon>Fungi</taxon>
        <taxon>Dikarya</taxon>
        <taxon>Basidiomycota</taxon>
        <taxon>Agaricomycotina</taxon>
        <taxon>Agaricomycetes</taxon>
        <taxon>Polyporales</taxon>
        <taxon>Steccherinaceae</taxon>
        <taxon>Antrodiella</taxon>
    </lineage>
</organism>
<comment type="caution">
    <text evidence="2">The sequence shown here is derived from an EMBL/GenBank/DDBJ whole genome shotgun (WGS) entry which is preliminary data.</text>
</comment>
<dbReference type="AlphaFoldDB" id="A0A4S4LM02"/>
<name>A0A4S4LM02_9APHY</name>
<accession>A0A4S4LM02</accession>
<dbReference type="InterPro" id="IPR016181">
    <property type="entry name" value="Acyl_CoA_acyltransferase"/>
</dbReference>
<protein>
    <recommendedName>
        <fullName evidence="1">N-acetyltransferase domain-containing protein</fullName>
    </recommendedName>
</protein>
<dbReference type="PANTHER" id="PTHR43441:SF5">
    <property type="entry name" value="FAMILY ACETYLTRANSFERASE, PUTATIVE-RELATED"/>
    <property type="match status" value="1"/>
</dbReference>
<dbReference type="GO" id="GO:1990189">
    <property type="term" value="F:protein N-terminal-serine acetyltransferase activity"/>
    <property type="evidence" value="ECO:0007669"/>
    <property type="project" value="TreeGrafter"/>
</dbReference>
<dbReference type="EMBL" id="SGPM01001117">
    <property type="protein sequence ID" value="THH13119.1"/>
    <property type="molecule type" value="Genomic_DNA"/>
</dbReference>
<reference evidence="2 3" key="1">
    <citation type="submission" date="2019-02" db="EMBL/GenBank/DDBJ databases">
        <title>Genome sequencing of the rare red list fungi Antrodiella citrinella (Flaviporus citrinellus).</title>
        <authorList>
            <person name="Buettner E."/>
            <person name="Kellner H."/>
        </authorList>
    </citation>
    <scope>NUCLEOTIDE SEQUENCE [LARGE SCALE GENOMIC DNA]</scope>
    <source>
        <strain evidence="2 3">DSM 108506</strain>
    </source>
</reference>
<feature type="domain" description="N-acetyltransferase" evidence="1">
    <location>
        <begin position="23"/>
        <end position="191"/>
    </location>
</feature>
<evidence type="ECO:0000313" key="2">
    <source>
        <dbReference type="EMBL" id="THH13119.1"/>
    </source>
</evidence>
<evidence type="ECO:0000313" key="3">
    <source>
        <dbReference type="Proteomes" id="UP000308730"/>
    </source>
</evidence>
<sequence>MTPVAAYDPNFCYPVKELESARVKLVPFFPSQHAEAFFAGTREYPEIYEFLPWKPFASIREVLKTAEDIRSNRNEILFAILDKATVSGGGRPSFAGIIGLLNTSQPNLSTEIGFLIIFPAMWGRSIASAATQSLLHWTLDPPSDGGLGMRRVQWQANELNVPSVRVAESIGFRLEGTTRWQRVVVEGKPGPTKPGEDKRPGRHSMIFAYCWDDWEDGGGGKFLQGINRV</sequence>
<dbReference type="SUPFAM" id="SSF55729">
    <property type="entry name" value="Acyl-CoA N-acyltransferases (Nat)"/>
    <property type="match status" value="1"/>
</dbReference>
<dbReference type="PANTHER" id="PTHR43441">
    <property type="entry name" value="RIBOSOMAL-PROTEIN-SERINE ACETYLTRANSFERASE"/>
    <property type="match status" value="1"/>
</dbReference>
<keyword evidence="3" id="KW-1185">Reference proteome</keyword>
<dbReference type="InterPro" id="IPR051908">
    <property type="entry name" value="Ribosomal_N-acetyltransferase"/>
</dbReference>
<dbReference type="Gene3D" id="3.40.630.30">
    <property type="match status" value="1"/>
</dbReference>
<dbReference type="GO" id="GO:0008999">
    <property type="term" value="F:protein-N-terminal-alanine acetyltransferase activity"/>
    <property type="evidence" value="ECO:0007669"/>
    <property type="project" value="TreeGrafter"/>
</dbReference>
<proteinExistence type="predicted"/>
<dbReference type="Proteomes" id="UP000308730">
    <property type="component" value="Unassembled WGS sequence"/>
</dbReference>
<dbReference type="InterPro" id="IPR000182">
    <property type="entry name" value="GNAT_dom"/>
</dbReference>
<dbReference type="OrthoDB" id="41238at2759"/>
<dbReference type="Pfam" id="PF13302">
    <property type="entry name" value="Acetyltransf_3"/>
    <property type="match status" value="1"/>
</dbReference>